<name>A0ABR7LZ53_9ACTN</name>
<evidence type="ECO:0000313" key="1">
    <source>
        <dbReference type="EMBL" id="MBC6470131.1"/>
    </source>
</evidence>
<accession>A0ABR7LZ53</accession>
<gene>
    <name evidence="1" type="ORF">HKK74_32280</name>
</gene>
<proteinExistence type="predicted"/>
<comment type="caution">
    <text evidence="1">The sequence shown here is derived from an EMBL/GenBank/DDBJ whole genome shotgun (WGS) entry which is preliminary data.</text>
</comment>
<sequence>MTSVDLTAYPRFARVVSAWELVEVFTPTDAEMEAARGRMQDPKFRTPTW</sequence>
<keyword evidence="2" id="KW-1185">Reference proteome</keyword>
<dbReference type="Proteomes" id="UP000805614">
    <property type="component" value="Unassembled WGS sequence"/>
</dbReference>
<reference evidence="1 2" key="1">
    <citation type="submission" date="2020-06" db="EMBL/GenBank/DDBJ databases">
        <title>Actinomadura xiongansis sp. nov., isolated from soil of Baiyangdian.</title>
        <authorList>
            <person name="Zhang X."/>
        </authorList>
    </citation>
    <scope>NUCLEOTIDE SEQUENCE [LARGE SCALE GENOMIC DNA]</scope>
    <source>
        <strain evidence="1 2">HBUM206468</strain>
    </source>
</reference>
<evidence type="ECO:0000313" key="2">
    <source>
        <dbReference type="Proteomes" id="UP000805614"/>
    </source>
</evidence>
<dbReference type="EMBL" id="JABVEC010000036">
    <property type="protein sequence ID" value="MBC6470131.1"/>
    <property type="molecule type" value="Genomic_DNA"/>
</dbReference>
<protein>
    <submittedName>
        <fullName evidence="1">Uncharacterized protein</fullName>
    </submittedName>
</protein>
<dbReference type="RefSeq" id="WP_187247176.1">
    <property type="nucleotide sequence ID" value="NZ_BAAAOK010000040.1"/>
</dbReference>
<organism evidence="1 2">
    <name type="scientific">Actinomadura alba</name>
    <dbReference type="NCBI Taxonomy" id="406431"/>
    <lineage>
        <taxon>Bacteria</taxon>
        <taxon>Bacillati</taxon>
        <taxon>Actinomycetota</taxon>
        <taxon>Actinomycetes</taxon>
        <taxon>Streptosporangiales</taxon>
        <taxon>Thermomonosporaceae</taxon>
        <taxon>Actinomadura</taxon>
    </lineage>
</organism>